<keyword evidence="2" id="KW-1185">Reference proteome</keyword>
<feature type="compositionally biased region" description="Acidic residues" evidence="1">
    <location>
        <begin position="267"/>
        <end position="284"/>
    </location>
</feature>
<dbReference type="AlphaFoldDB" id="A0A2U4BTL5"/>
<dbReference type="GeneID" id="101327515"/>
<dbReference type="STRING" id="9739.ENSTTRP00000015654"/>
<reference evidence="3" key="1">
    <citation type="submission" date="2025-08" db="UniProtKB">
        <authorList>
            <consortium name="RefSeq"/>
        </authorList>
    </citation>
    <scope>IDENTIFICATION</scope>
    <source>
        <tissue evidence="3">Spleen</tissue>
    </source>
</reference>
<gene>
    <name evidence="3" type="primary">FAM170A</name>
</gene>
<feature type="region of interest" description="Disordered" evidence="1">
    <location>
        <begin position="265"/>
        <end position="314"/>
    </location>
</feature>
<evidence type="ECO:0000313" key="2">
    <source>
        <dbReference type="Proteomes" id="UP000245320"/>
    </source>
</evidence>
<name>A0A2U4BTL5_TURTR</name>
<dbReference type="PANTHER" id="PTHR33517:SF3">
    <property type="entry name" value="PROTEIN FAM170A"/>
    <property type="match status" value="1"/>
</dbReference>
<feature type="compositionally biased region" description="Polar residues" evidence="1">
    <location>
        <begin position="89"/>
        <end position="98"/>
    </location>
</feature>
<dbReference type="GO" id="GO:0009566">
    <property type="term" value="P:fertilization"/>
    <property type="evidence" value="ECO:0007669"/>
    <property type="project" value="TreeGrafter"/>
</dbReference>
<dbReference type="InterPro" id="IPR040879">
    <property type="entry name" value="Spt46-like"/>
</dbReference>
<dbReference type="Proteomes" id="UP000245320">
    <property type="component" value="Chromosome 3"/>
</dbReference>
<evidence type="ECO:0000313" key="3">
    <source>
        <dbReference type="RefSeq" id="XP_019796444.1"/>
    </source>
</evidence>
<sequence>MKQRQKRKHLENEESQETAEKGGGILKSQEDPPPLGSTVVAQGCSPGSGEVSSASEYFSYASSPCKLICSEIQRLHRDTAQPRAPLAQVQEQGETTPPSQYVSFSSSSSYEDSLYTDEEERGMKIFYMRVQVNKGVAVSWMIEKPLELLEKQLRREEVTLPEHVWVGNAISHVSTRNLSDSEPTGEENECEERAEPDSPSGSPAVKETPRAKTPDWLVTMEMGFRCMACCRVFPTLEILQQHVQYSVQDGFSCHVFHLAMSQLTDNVESESTSEEEKEEQEEKENEGQQPTGEDLCPRSRCPVYVFHSPKDRNN</sequence>
<dbReference type="RefSeq" id="XP_019796444.1">
    <property type="nucleotide sequence ID" value="XM_019940885.2"/>
</dbReference>
<dbReference type="CTD" id="340069"/>
<feature type="region of interest" description="Disordered" evidence="1">
    <location>
        <begin position="80"/>
        <end position="106"/>
    </location>
</feature>
<feature type="region of interest" description="Disordered" evidence="1">
    <location>
        <begin position="1"/>
        <end position="53"/>
    </location>
</feature>
<dbReference type="PANTHER" id="PTHR33517">
    <property type="entry name" value="PROTEIN FAM170B-RELATED"/>
    <property type="match status" value="1"/>
</dbReference>
<dbReference type="RefSeq" id="XP_073658534.1">
    <property type="nucleotide sequence ID" value="XM_073802433.1"/>
</dbReference>
<dbReference type="InParanoid" id="A0A2U4BTL5"/>
<evidence type="ECO:0000256" key="1">
    <source>
        <dbReference type="SAM" id="MobiDB-lite"/>
    </source>
</evidence>
<dbReference type="Pfam" id="PF17734">
    <property type="entry name" value="Spt46"/>
    <property type="match status" value="1"/>
</dbReference>
<dbReference type="OrthoDB" id="9447948at2759"/>
<dbReference type="FunCoup" id="A0A2U4BTL5">
    <property type="interactions" value="4"/>
</dbReference>
<proteinExistence type="predicted"/>
<accession>A0A2U4BTL5</accession>
<organism evidence="2 3">
    <name type="scientific">Tursiops truncatus</name>
    <name type="common">Atlantic bottle-nosed dolphin</name>
    <name type="synonym">Delphinus truncatus</name>
    <dbReference type="NCBI Taxonomy" id="9739"/>
    <lineage>
        <taxon>Eukaryota</taxon>
        <taxon>Metazoa</taxon>
        <taxon>Chordata</taxon>
        <taxon>Craniata</taxon>
        <taxon>Vertebrata</taxon>
        <taxon>Euteleostomi</taxon>
        <taxon>Mammalia</taxon>
        <taxon>Eutheria</taxon>
        <taxon>Laurasiatheria</taxon>
        <taxon>Artiodactyla</taxon>
        <taxon>Whippomorpha</taxon>
        <taxon>Cetacea</taxon>
        <taxon>Odontoceti</taxon>
        <taxon>Delphinidae</taxon>
        <taxon>Tursiops</taxon>
    </lineage>
</organism>
<feature type="region of interest" description="Disordered" evidence="1">
    <location>
        <begin position="176"/>
        <end position="210"/>
    </location>
</feature>
<protein>
    <submittedName>
        <fullName evidence="3">Protein FAM170A</fullName>
    </submittedName>
</protein>
<dbReference type="GO" id="GO:0005634">
    <property type="term" value="C:nucleus"/>
    <property type="evidence" value="ECO:0007669"/>
    <property type="project" value="TreeGrafter"/>
</dbReference>